<comment type="caution">
    <text evidence="11">The sequence shown here is derived from an EMBL/GenBank/DDBJ whole genome shotgun (WGS) entry which is preliminary data.</text>
</comment>
<evidence type="ECO:0000256" key="4">
    <source>
        <dbReference type="ARBA" id="ARBA00023012"/>
    </source>
</evidence>
<dbReference type="PIRSF" id="PIRSF006171">
    <property type="entry name" value="RR_citrat_malat"/>
    <property type="match status" value="1"/>
</dbReference>
<keyword evidence="5" id="KW-0805">Transcription regulation</keyword>
<dbReference type="InterPro" id="IPR011006">
    <property type="entry name" value="CheY-like_superfamily"/>
</dbReference>
<dbReference type="AlphaFoldDB" id="A0A094XED4"/>
<dbReference type="InterPro" id="IPR001789">
    <property type="entry name" value="Sig_transdc_resp-reg_receiver"/>
</dbReference>
<sequence>MIKVAMIEDDIDVSRFHRLFLNKVDGFELICEAHSLEEGLTKLQQNQPDLLLLDVYIGSNNGLDLLKQIRAEGKNIDVILITSANDAHTVQTGHRFGVVDYLIKPFSFSRFQEALNRYRANRLDSRQIFSQQEIDRLLHKGGQNKVYTLPKGITKVTAFRVIRSLIEAPDWLTAADLSNRCEISHVSLRKYLRFFEEEKLIETELVYQISGRPLQKYKATKDAPLFLEAGFI</sequence>
<dbReference type="SUPFAM" id="SSF52172">
    <property type="entry name" value="CheY-like"/>
    <property type="match status" value="1"/>
</dbReference>
<feature type="domain" description="Response regulatory" evidence="10">
    <location>
        <begin position="3"/>
        <end position="119"/>
    </location>
</feature>
<evidence type="ECO:0000256" key="9">
    <source>
        <dbReference type="PROSITE-ProRule" id="PRU00169"/>
    </source>
</evidence>
<dbReference type="EMBL" id="JALP01000266">
    <property type="protein sequence ID" value="THG89063.1"/>
    <property type="molecule type" value="Genomic_DNA"/>
</dbReference>
<gene>
    <name evidence="12" type="ORF">AJ85_19685</name>
    <name evidence="11" type="ORF">BALCAV_0212005</name>
</gene>
<dbReference type="GO" id="GO:0005737">
    <property type="term" value="C:cytoplasm"/>
    <property type="evidence" value="ECO:0007669"/>
    <property type="project" value="UniProtKB-SubCell"/>
</dbReference>
<keyword evidence="13" id="KW-1185">Reference proteome</keyword>
<keyword evidence="3 9" id="KW-0597">Phosphoprotein</keyword>
<dbReference type="PROSITE" id="PS50110">
    <property type="entry name" value="RESPONSE_REGULATORY"/>
    <property type="match status" value="1"/>
</dbReference>
<evidence type="ECO:0000313" key="11">
    <source>
        <dbReference type="EMBL" id="KGA97140.1"/>
    </source>
</evidence>
<evidence type="ECO:0000313" key="14">
    <source>
        <dbReference type="Proteomes" id="UP000297014"/>
    </source>
</evidence>
<dbReference type="GO" id="GO:0003677">
    <property type="term" value="F:DNA binding"/>
    <property type="evidence" value="ECO:0007669"/>
    <property type="project" value="UniProtKB-KW"/>
</dbReference>
<dbReference type="Proteomes" id="UP000297014">
    <property type="component" value="Unassembled WGS sequence"/>
</dbReference>
<keyword evidence="7" id="KW-0010">Activator</keyword>
<evidence type="ECO:0000256" key="7">
    <source>
        <dbReference type="ARBA" id="ARBA00023159"/>
    </source>
</evidence>
<dbReference type="STRING" id="1218173.BALCAV_0212005"/>
<keyword evidence="6" id="KW-0238">DNA-binding</keyword>
<organism evidence="11 13">
    <name type="scientific">Alkalihalobacillus alcalophilus ATCC 27647 = CGMCC 1.3604</name>
    <dbReference type="NCBI Taxonomy" id="1218173"/>
    <lineage>
        <taxon>Bacteria</taxon>
        <taxon>Bacillati</taxon>
        <taxon>Bacillota</taxon>
        <taxon>Bacilli</taxon>
        <taxon>Bacillales</taxon>
        <taxon>Bacillaceae</taxon>
        <taxon>Alkalihalobacillus</taxon>
    </lineage>
</organism>
<evidence type="ECO:0000313" key="13">
    <source>
        <dbReference type="Proteomes" id="UP000002754"/>
    </source>
</evidence>
<evidence type="ECO:0000256" key="2">
    <source>
        <dbReference type="ARBA" id="ARBA00022490"/>
    </source>
</evidence>
<dbReference type="GO" id="GO:0003700">
    <property type="term" value="F:DNA-binding transcription factor activity"/>
    <property type="evidence" value="ECO:0007669"/>
    <property type="project" value="InterPro"/>
</dbReference>
<dbReference type="SMART" id="SM00448">
    <property type="entry name" value="REC"/>
    <property type="match status" value="1"/>
</dbReference>
<keyword evidence="8" id="KW-0804">Transcription</keyword>
<evidence type="ECO:0000256" key="8">
    <source>
        <dbReference type="ARBA" id="ARBA00023163"/>
    </source>
</evidence>
<keyword evidence="4" id="KW-0902">Two-component regulatory system</keyword>
<dbReference type="Pfam" id="PF00072">
    <property type="entry name" value="Response_reg"/>
    <property type="match status" value="1"/>
</dbReference>
<evidence type="ECO:0000256" key="1">
    <source>
        <dbReference type="ARBA" id="ARBA00004496"/>
    </source>
</evidence>
<evidence type="ECO:0000256" key="5">
    <source>
        <dbReference type="ARBA" id="ARBA00023015"/>
    </source>
</evidence>
<dbReference type="Proteomes" id="UP000002754">
    <property type="component" value="Unassembled WGS sequence"/>
</dbReference>
<feature type="modified residue" description="4-aspartylphosphate" evidence="9">
    <location>
        <position position="54"/>
    </location>
</feature>
<keyword evidence="2" id="KW-0963">Cytoplasm</keyword>
<reference evidence="11 13" key="1">
    <citation type="journal article" date="2014" name="Genome Announc.">
        <title>Draft Genome Sequence of Bacillus alcalophilus AV1934, a Classic Alkaliphile Isolated from Human Feces in 1934.</title>
        <authorList>
            <person name="Attie O."/>
            <person name="Jayaprakash A."/>
            <person name="Shah H."/>
            <person name="Paulsen I.T."/>
            <person name="Morino M."/>
            <person name="Takahashi Y."/>
            <person name="Narumi I."/>
            <person name="Sachidanandam R."/>
            <person name="Satoh K."/>
            <person name="Ito M."/>
            <person name="Krulwich T.A."/>
        </authorList>
    </citation>
    <scope>NUCLEOTIDE SEQUENCE [LARGE SCALE GENOMIC DNA]</scope>
    <source>
        <strain evidence="11 13">AV1934</strain>
    </source>
</reference>
<dbReference type="PANTHER" id="PTHR45526">
    <property type="entry name" value="TRANSCRIPTIONAL REGULATORY PROTEIN DPIA"/>
    <property type="match status" value="1"/>
</dbReference>
<dbReference type="PANTHER" id="PTHR45526:SF1">
    <property type="entry name" value="TRANSCRIPTIONAL REGULATORY PROTEIN DCUR-RELATED"/>
    <property type="match status" value="1"/>
</dbReference>
<accession>A0A094XED4</accession>
<dbReference type="GO" id="GO:0000156">
    <property type="term" value="F:phosphorelay response regulator activity"/>
    <property type="evidence" value="ECO:0007669"/>
    <property type="project" value="TreeGrafter"/>
</dbReference>
<dbReference type="Gene3D" id="3.40.50.2300">
    <property type="match status" value="1"/>
</dbReference>
<evidence type="ECO:0000256" key="3">
    <source>
        <dbReference type="ARBA" id="ARBA00022553"/>
    </source>
</evidence>
<dbReference type="OrthoDB" id="9759232at2"/>
<evidence type="ECO:0000256" key="6">
    <source>
        <dbReference type="ARBA" id="ARBA00023125"/>
    </source>
</evidence>
<protein>
    <submittedName>
        <fullName evidence="11">Regulator</fullName>
    </submittedName>
</protein>
<name>A0A094XED4_ALKAL</name>
<dbReference type="InterPro" id="IPR024187">
    <property type="entry name" value="Sig_transdc_resp-reg_cit/mal"/>
</dbReference>
<evidence type="ECO:0000313" key="12">
    <source>
        <dbReference type="EMBL" id="THG89063.1"/>
    </source>
</evidence>
<evidence type="ECO:0000259" key="10">
    <source>
        <dbReference type="PROSITE" id="PS50110"/>
    </source>
</evidence>
<dbReference type="SUPFAM" id="SSF46785">
    <property type="entry name" value="Winged helix' DNA-binding domain"/>
    <property type="match status" value="1"/>
</dbReference>
<dbReference type="eggNOG" id="COG4565">
    <property type="taxonomic scope" value="Bacteria"/>
</dbReference>
<reference evidence="12 14" key="2">
    <citation type="submission" date="2014-01" db="EMBL/GenBank/DDBJ databases">
        <title>Draft genome sequencing of Bacillus alcalophilus CGMCC 1.3604.</title>
        <authorList>
            <person name="Yang J."/>
            <person name="Diao L."/>
            <person name="Yang S."/>
        </authorList>
    </citation>
    <scope>NUCLEOTIDE SEQUENCE [LARGE SCALE GENOMIC DNA]</scope>
    <source>
        <strain evidence="12 14">CGMCC 1.3604</strain>
    </source>
</reference>
<dbReference type="InterPro" id="IPR051271">
    <property type="entry name" value="2C-system_Tx_regulators"/>
</dbReference>
<dbReference type="EMBL" id="ALPT02000036">
    <property type="protein sequence ID" value="KGA97140.1"/>
    <property type="molecule type" value="Genomic_DNA"/>
</dbReference>
<comment type="subcellular location">
    <subcellularLocation>
        <location evidence="1">Cytoplasm</location>
    </subcellularLocation>
</comment>
<proteinExistence type="predicted"/>
<dbReference type="InterPro" id="IPR036390">
    <property type="entry name" value="WH_DNA-bd_sf"/>
</dbReference>
<dbReference type="RefSeq" id="WP_003324351.1">
    <property type="nucleotide sequence ID" value="NZ_ALPT02000036.1"/>
</dbReference>